<sequence length="177" mass="19717">MEPDDEDIAAYAAQHAIISAAWKFVEPYWVDHDVRAAWVATHPTLRLCWAQHWLTPMRAQARADGLSPDAVVEAFTADEVDHPLWEPFERAALKGATLPVTRETWGIKANPEYLAPDVALLRLLPTPTDGVIRPGEQYMSVPLVMQYEDGPGWRLLNFASEQIPEPGWPPRLGADGG</sequence>
<gene>
    <name evidence="1" type="ORF">GFH48_12735</name>
</gene>
<dbReference type="KEGG" id="sfy:GFH48_12735"/>
<protein>
    <submittedName>
        <fullName evidence="1">Uncharacterized protein</fullName>
    </submittedName>
</protein>
<organism evidence="1 2">
    <name type="scientific">Streptomyces fagopyri</name>
    <dbReference type="NCBI Taxonomy" id="2662397"/>
    <lineage>
        <taxon>Bacteria</taxon>
        <taxon>Bacillati</taxon>
        <taxon>Actinomycetota</taxon>
        <taxon>Actinomycetes</taxon>
        <taxon>Kitasatosporales</taxon>
        <taxon>Streptomycetaceae</taxon>
        <taxon>Streptomyces</taxon>
    </lineage>
</organism>
<dbReference type="RefSeq" id="WP_153288346.1">
    <property type="nucleotide sequence ID" value="NZ_CP045643.1"/>
</dbReference>
<proteinExistence type="predicted"/>
<reference evidence="1 2" key="1">
    <citation type="submission" date="2019-10" db="EMBL/GenBank/DDBJ databases">
        <title>A novel species.</title>
        <authorList>
            <person name="Gao J."/>
        </authorList>
    </citation>
    <scope>NUCLEOTIDE SEQUENCE [LARGE SCALE GENOMIC DNA]</scope>
    <source>
        <strain evidence="1 2">QMT-28</strain>
    </source>
</reference>
<dbReference type="EMBL" id="CP045643">
    <property type="protein sequence ID" value="QFZ73995.1"/>
    <property type="molecule type" value="Genomic_DNA"/>
</dbReference>
<evidence type="ECO:0000313" key="2">
    <source>
        <dbReference type="Proteomes" id="UP000326179"/>
    </source>
</evidence>
<accession>A0A5Q0LAE2</accession>
<dbReference type="Proteomes" id="UP000326179">
    <property type="component" value="Chromosome"/>
</dbReference>
<dbReference type="AlphaFoldDB" id="A0A5Q0LAE2"/>
<evidence type="ECO:0000313" key="1">
    <source>
        <dbReference type="EMBL" id="QFZ73995.1"/>
    </source>
</evidence>
<name>A0A5Q0LAE2_9ACTN</name>
<keyword evidence="2" id="KW-1185">Reference proteome</keyword>